<evidence type="ECO:0000313" key="3">
    <source>
        <dbReference type="Proteomes" id="UP000014909"/>
    </source>
</evidence>
<dbReference type="Proteomes" id="UP000014909">
    <property type="component" value="Chromosome"/>
</dbReference>
<name>S5AIP2_9ALTE</name>
<feature type="domain" description="Polysaccharide pyruvyl transferase" evidence="1">
    <location>
        <begin position="23"/>
        <end position="244"/>
    </location>
</feature>
<dbReference type="Pfam" id="PF04230">
    <property type="entry name" value="PS_pyruv_trans"/>
    <property type="match status" value="1"/>
</dbReference>
<dbReference type="InterPro" id="IPR007345">
    <property type="entry name" value="Polysacch_pyruvyl_Trfase"/>
</dbReference>
<dbReference type="BioCyc" id="AMAC1300253:G12YX-2353-MONOMER"/>
<protein>
    <recommendedName>
        <fullName evidence="1">Polysaccharide pyruvyl transferase domain-containing protein</fullName>
    </recommendedName>
</protein>
<reference evidence="2 3" key="1">
    <citation type="journal article" date="2013" name="Genome Biol. Evol.">
        <title>Genomic Diversity of "Deep Ecotype" Alteromonas macleodii Isolates: Evidence for Pan-Mediterranean Clonal Frames.</title>
        <authorList>
            <person name="Lopez-Perez M."/>
            <person name="Gonzaga A."/>
            <person name="Rodriguez-Valera F."/>
        </authorList>
    </citation>
    <scope>NUCLEOTIDE SEQUENCE [LARGE SCALE GENOMIC DNA]</scope>
    <source>
        <strain evidence="3">'English Channel 615'</strain>
    </source>
</reference>
<dbReference type="KEGG" id="amh:I633_14615"/>
<sequence length="306" mass="34721">MTLEELLKRYREKPFLFVKPGGNWGDDLIYLGAEHLAEELGVVFRTISAEEFIGSSIADEVIYLHGGGGYNPWCTGRAYKCFEHAVSNSKGVVIQGPCTVSVDMVFLQRIFKECLQNVSCHSIFFFAREKTSFGILSEIEEIKAHTQLYLDKDTAFYTNKSKLIKKIGYSDDKYTLHGYRIDNESSNVKSKNDLTKLFIDPAEEAISFDHWLRIHSNAKKIITNRTHSSILGFLLGKETYLFGSKYHKNKSIFEHSMQGGSVVWLDDDQATELSSPSLLAKALPNSLRNSYRLKKALQILRGVPDR</sequence>
<evidence type="ECO:0000259" key="1">
    <source>
        <dbReference type="Pfam" id="PF04230"/>
    </source>
</evidence>
<organism evidence="2 3">
    <name type="scientific">Alteromonas mediterranea 615</name>
    <dbReference type="NCBI Taxonomy" id="1300253"/>
    <lineage>
        <taxon>Bacteria</taxon>
        <taxon>Pseudomonadati</taxon>
        <taxon>Pseudomonadota</taxon>
        <taxon>Gammaproteobacteria</taxon>
        <taxon>Alteromonadales</taxon>
        <taxon>Alteromonadaceae</taxon>
        <taxon>Alteromonas/Salinimonas group</taxon>
        <taxon>Alteromonas</taxon>
    </lineage>
</organism>
<dbReference type="EMBL" id="CP004846">
    <property type="protein sequence ID" value="AGP78721.1"/>
    <property type="molecule type" value="Genomic_DNA"/>
</dbReference>
<evidence type="ECO:0000313" key="2">
    <source>
        <dbReference type="EMBL" id="AGP78721.1"/>
    </source>
</evidence>
<gene>
    <name evidence="2" type="ORF">I633_14615</name>
</gene>
<proteinExistence type="predicted"/>
<dbReference type="PATRIC" id="fig|1300253.3.peg.3051"/>
<dbReference type="AlphaFoldDB" id="S5AIP2"/>
<dbReference type="HOGENOM" id="CLU_908033_0_0_6"/>
<accession>S5AIP2</accession>